<protein>
    <recommendedName>
        <fullName evidence="3">alpha-glucosidase</fullName>
        <ecNumber evidence="3">3.2.1.20</ecNumber>
    </recommendedName>
</protein>
<dbReference type="Gene3D" id="3.90.400.10">
    <property type="entry name" value="Oligo-1,6-glucosidase, Domain 2"/>
    <property type="match status" value="1"/>
</dbReference>
<keyword evidence="5" id="KW-0378">Hydrolase</keyword>
<name>A0A9P0F1P2_BEMTA</name>
<accession>A0A9P0F1P2</accession>
<dbReference type="GO" id="GO:0004558">
    <property type="term" value="F:alpha-1,4-glucosidase activity"/>
    <property type="evidence" value="ECO:0007669"/>
    <property type="project" value="UniProtKB-EC"/>
</dbReference>
<keyword evidence="4" id="KW-0325">Glycoprotein</keyword>
<dbReference type="SMART" id="SM00642">
    <property type="entry name" value="Aamy"/>
    <property type="match status" value="1"/>
</dbReference>
<feature type="domain" description="Glycosyl hydrolase family 13 catalytic" evidence="7">
    <location>
        <begin position="75"/>
        <end position="463"/>
    </location>
</feature>
<sequence>MSGHGRGIWRRSVRSFCADAESYVGDMKLLTGITKSSLITVGLLAVIAVGLPGCDGYGIRDKEDPKWWQNMVMYQIYPQSFYDTDGDGFGDLEGIKVKIPYLCELNVTAIWINSFYESPMKDHGYDVSDFKKIHRKFGTMSDFKALMTKLDTNPCGDKKEMRVIMDFVPNHTSKKHEWFQKSIDRVPGYNDYYVWMDPKGWENGKPIPPNNWASVYSPRDKGSAWEWNEGRRQFYLHTFTKAQPDLNLRFSEVRDALKDIMKFWLDMGVDGFRMGAVAHLIEDPQFRDENPWWDHRHTQNLPQNYAVIKEFRRFFDEYDKVNHRVTFMAVDAYASQRDARRYYGTFKAPGAHYPLNYLLLTDFNADTDAVRLKSSIDDYLRHLNDFQLPNWLSGNHDWSRIPSRLEASTSVDLVNMLNLLLPGSSCVYMGDEIGMDSYWNIDKDKRRSEHVDDYRMPSRTPFHWNKSQNAGFTTNKKPWLPVNPEFYRLNVEVERNPPCEECSTHLRNFKELVQLKKKDAFVYGPLHTYALTDFVFCFTRENSKKIYVTLMNLDKEWSESFDIMDAIPELTHAISDNVEVWTPNLNECKKNTTVSLCFDRLRSNNWSMPPKSGLVLSYIKNDPPENSKEDDDDELQTYEDDDYEILKSYEYETDEN</sequence>
<dbReference type="AlphaFoldDB" id="A0A9P0F1P2"/>
<reference evidence="8" key="1">
    <citation type="submission" date="2021-12" db="EMBL/GenBank/DDBJ databases">
        <authorList>
            <person name="King R."/>
        </authorList>
    </citation>
    <scope>NUCLEOTIDE SEQUENCE</scope>
</reference>
<dbReference type="KEGG" id="btab:109033513"/>
<evidence type="ECO:0000256" key="1">
    <source>
        <dbReference type="ARBA" id="ARBA00001657"/>
    </source>
</evidence>
<feature type="compositionally biased region" description="Acidic residues" evidence="6">
    <location>
        <begin position="628"/>
        <end position="639"/>
    </location>
</feature>
<dbReference type="EMBL" id="OU963865">
    <property type="protein sequence ID" value="CAH0388137.1"/>
    <property type="molecule type" value="Genomic_DNA"/>
</dbReference>
<comment type="catalytic activity">
    <reaction evidence="1">
        <text>Hydrolysis of terminal, non-reducing (1-&gt;4)-linked alpha-D-glucose residues with release of alpha-D-glucose.</text>
        <dbReference type="EC" id="3.2.1.20"/>
    </reaction>
</comment>
<proteinExistence type="inferred from homology"/>
<evidence type="ECO:0000313" key="8">
    <source>
        <dbReference type="EMBL" id="CAH0388137.1"/>
    </source>
</evidence>
<evidence type="ECO:0000256" key="2">
    <source>
        <dbReference type="ARBA" id="ARBA00008061"/>
    </source>
</evidence>
<evidence type="ECO:0000256" key="4">
    <source>
        <dbReference type="ARBA" id="ARBA00023180"/>
    </source>
</evidence>
<feature type="region of interest" description="Disordered" evidence="6">
    <location>
        <begin position="619"/>
        <end position="639"/>
    </location>
</feature>
<dbReference type="InterPro" id="IPR045857">
    <property type="entry name" value="O16G_dom_2"/>
</dbReference>
<dbReference type="FunFam" id="3.90.400.10:FF:000001">
    <property type="entry name" value="Maltase A3, isoform A"/>
    <property type="match status" value="1"/>
</dbReference>
<dbReference type="PANTHER" id="PTHR10357:SF179">
    <property type="entry name" value="NEUTRAL AND BASIC AMINO ACID TRANSPORT PROTEIN RBAT"/>
    <property type="match status" value="1"/>
</dbReference>
<keyword evidence="9" id="KW-1185">Reference proteome</keyword>
<evidence type="ECO:0000256" key="3">
    <source>
        <dbReference type="ARBA" id="ARBA00012741"/>
    </source>
</evidence>
<dbReference type="Proteomes" id="UP001152759">
    <property type="component" value="Chromosome 4"/>
</dbReference>
<gene>
    <name evidence="8" type="ORF">BEMITA_LOCUS7075</name>
</gene>
<dbReference type="GO" id="GO:0005975">
    <property type="term" value="P:carbohydrate metabolic process"/>
    <property type="evidence" value="ECO:0007669"/>
    <property type="project" value="InterPro"/>
</dbReference>
<dbReference type="InterPro" id="IPR017853">
    <property type="entry name" value="GH"/>
</dbReference>
<comment type="similarity">
    <text evidence="2">Belongs to the glycosyl hydrolase 13 family.</text>
</comment>
<evidence type="ECO:0000256" key="6">
    <source>
        <dbReference type="SAM" id="MobiDB-lite"/>
    </source>
</evidence>
<evidence type="ECO:0000313" key="9">
    <source>
        <dbReference type="Proteomes" id="UP001152759"/>
    </source>
</evidence>
<evidence type="ECO:0000256" key="5">
    <source>
        <dbReference type="ARBA" id="ARBA00023295"/>
    </source>
</evidence>
<dbReference type="InterPro" id="IPR006047">
    <property type="entry name" value="GH13_cat_dom"/>
</dbReference>
<dbReference type="Gene3D" id="3.20.20.80">
    <property type="entry name" value="Glycosidases"/>
    <property type="match status" value="1"/>
</dbReference>
<organism evidence="8 9">
    <name type="scientific">Bemisia tabaci</name>
    <name type="common">Sweetpotato whitefly</name>
    <name type="synonym">Aleurodes tabaci</name>
    <dbReference type="NCBI Taxonomy" id="7038"/>
    <lineage>
        <taxon>Eukaryota</taxon>
        <taxon>Metazoa</taxon>
        <taxon>Ecdysozoa</taxon>
        <taxon>Arthropoda</taxon>
        <taxon>Hexapoda</taxon>
        <taxon>Insecta</taxon>
        <taxon>Pterygota</taxon>
        <taxon>Neoptera</taxon>
        <taxon>Paraneoptera</taxon>
        <taxon>Hemiptera</taxon>
        <taxon>Sternorrhyncha</taxon>
        <taxon>Aleyrodoidea</taxon>
        <taxon>Aleyrodidae</taxon>
        <taxon>Aleyrodinae</taxon>
        <taxon>Bemisia</taxon>
    </lineage>
</organism>
<keyword evidence="5" id="KW-0326">Glycosidase</keyword>
<dbReference type="Pfam" id="PF00128">
    <property type="entry name" value="Alpha-amylase"/>
    <property type="match status" value="1"/>
</dbReference>
<dbReference type="SUPFAM" id="SSF51445">
    <property type="entry name" value="(Trans)glycosidases"/>
    <property type="match status" value="1"/>
</dbReference>
<evidence type="ECO:0000259" key="7">
    <source>
        <dbReference type="SMART" id="SM00642"/>
    </source>
</evidence>
<dbReference type="PANTHER" id="PTHR10357">
    <property type="entry name" value="ALPHA-AMYLASE FAMILY MEMBER"/>
    <property type="match status" value="1"/>
</dbReference>
<dbReference type="EC" id="3.2.1.20" evidence="3"/>